<evidence type="ECO:0008006" key="3">
    <source>
        <dbReference type="Google" id="ProtNLM"/>
    </source>
</evidence>
<name>A0A840VUR7_9PROT</name>
<protein>
    <recommendedName>
        <fullName evidence="3">DUF4105 domain-containing protein</fullName>
    </recommendedName>
</protein>
<dbReference type="EMBL" id="JACHFJ010000010">
    <property type="protein sequence ID" value="MBB5373932.1"/>
    <property type="molecule type" value="Genomic_DNA"/>
</dbReference>
<evidence type="ECO:0000313" key="1">
    <source>
        <dbReference type="EMBL" id="MBB5373932.1"/>
    </source>
</evidence>
<proteinExistence type="predicted"/>
<keyword evidence="2" id="KW-1185">Reference proteome</keyword>
<dbReference type="AlphaFoldDB" id="A0A840VUR7"/>
<reference evidence="1 2" key="1">
    <citation type="submission" date="2020-08" db="EMBL/GenBank/DDBJ databases">
        <title>Genomic Encyclopedia of Type Strains, Phase IV (KMG-IV): sequencing the most valuable type-strain genomes for metagenomic binning, comparative biology and taxonomic classification.</title>
        <authorList>
            <person name="Goeker M."/>
        </authorList>
    </citation>
    <scope>NUCLEOTIDE SEQUENCE [LARGE SCALE GENOMIC DNA]</scope>
    <source>
        <strain evidence="1 2">DSM 27026</strain>
    </source>
</reference>
<evidence type="ECO:0000313" key="2">
    <source>
        <dbReference type="Proteomes" id="UP000553706"/>
    </source>
</evidence>
<comment type="caution">
    <text evidence="1">The sequence shown here is derived from an EMBL/GenBank/DDBJ whole genome shotgun (WGS) entry which is preliminary data.</text>
</comment>
<gene>
    <name evidence="1" type="ORF">HNP71_002199</name>
</gene>
<sequence length="390" mass="43693">MGKADIALAAPGTAYQDLFPYHAEFCALSEFRKKPGFGAELSSGMGGHAVLYLNGVRLDHAARYPVLRLCAPDEAPEQHGAGISVNEHYRNANWIAVEGRDFLMRGALAEGEPLTRESYARTQARAQAMGIFEGVEFHPHLFRDKPHGMSDCEYMYEISVASDYGVRFGRDAFCARVPLDHARMGAIVDYLNALNQPYREGRRIYNWKIFNNNCVHVGHNALAAAGVWAPWPTGQSPMLAAFKFPVPKNTFVDLMLRANDLPLEDPQALYQDRDARAALLRWGALPVGPGALAVAEPAVARNEIYDVARRLRLIFYDNPFWGPYRFRFRRIFADPRYTDLRANLRHFAARYAAARRAKGPHNPFNARYEAHIALAAAQTEAMLTKLGETP</sequence>
<accession>A0A840VUR7</accession>
<dbReference type="RefSeq" id="WP_183266945.1">
    <property type="nucleotide sequence ID" value="NZ_JACHFJ010000010.1"/>
</dbReference>
<organism evidence="1 2">
    <name type="scientific">Acidocella aromatica</name>
    <dbReference type="NCBI Taxonomy" id="1303579"/>
    <lineage>
        <taxon>Bacteria</taxon>
        <taxon>Pseudomonadati</taxon>
        <taxon>Pseudomonadota</taxon>
        <taxon>Alphaproteobacteria</taxon>
        <taxon>Acetobacterales</taxon>
        <taxon>Acidocellaceae</taxon>
        <taxon>Acidocella</taxon>
    </lineage>
</organism>
<dbReference type="Proteomes" id="UP000553706">
    <property type="component" value="Unassembled WGS sequence"/>
</dbReference>